<feature type="region of interest" description="Disordered" evidence="2">
    <location>
        <begin position="269"/>
        <end position="384"/>
    </location>
</feature>
<dbReference type="CDD" id="cd06503">
    <property type="entry name" value="ATP-synt_Fo_b"/>
    <property type="match status" value="1"/>
</dbReference>
<keyword evidence="4" id="KW-1185">Reference proteome</keyword>
<evidence type="ECO:0000313" key="4">
    <source>
        <dbReference type="Proteomes" id="UP001500888"/>
    </source>
</evidence>
<evidence type="ECO:0000313" key="3">
    <source>
        <dbReference type="EMBL" id="GAA3786900.1"/>
    </source>
</evidence>
<sequence>MTNQHDSFPDMMQEDLGFEVVMRGYSRRQVHDHMVRTRNQIRDLEERLARAIDQAEQGRIELADARRRLAEAPQDYDELGQRLSQILKLAEEEAISKREAAAADAAKVREEAAAESERILNAAQTEAERGVEEARNAAERLLAQAGSDAEETLGAARAESEETLRNARAEADRALTSAQHEAERLVADANAQAEATLASANAEAEATLKAARAEAGDTLAAAQKRAESLDEHTGRRVTFLTDTHTEVMRRLGEMGSVMTDLLRREGEAGPLIDESTVLPPRPATGSADDPGREDGPAVEELESVRVLLDDSEDDPQAADRDAKDGDLLGDEPPSGEVPDRDANADVLDRDANADVPGRDAANGGSADLDAHPRDAFDLDDETFGPASVPAHVGHVGGVQAANDVHRLDDVAHANDTYGANDVHLPYGTHDDGQDATGHVLRIGHHPHDAEAAQDTVEVGGRGDVHRLDDTHQANDHDAPGKGRIRGFFEEHDVQLMEASDQDGRPAHRQ</sequence>
<evidence type="ECO:0000256" key="2">
    <source>
        <dbReference type="SAM" id="MobiDB-lite"/>
    </source>
</evidence>
<keyword evidence="1" id="KW-0175">Coiled coil</keyword>
<comment type="caution">
    <text evidence="3">The sequence shown here is derived from an EMBL/GenBank/DDBJ whole genome shotgun (WGS) entry which is preliminary data.</text>
</comment>
<reference evidence="4" key="1">
    <citation type="journal article" date="2019" name="Int. J. Syst. Evol. Microbiol.">
        <title>The Global Catalogue of Microorganisms (GCM) 10K type strain sequencing project: providing services to taxonomists for standard genome sequencing and annotation.</title>
        <authorList>
            <consortium name="The Broad Institute Genomics Platform"/>
            <consortium name="The Broad Institute Genome Sequencing Center for Infectious Disease"/>
            <person name="Wu L."/>
            <person name="Ma J."/>
        </authorList>
    </citation>
    <scope>NUCLEOTIDE SEQUENCE [LARGE SCALE GENOMIC DNA]</scope>
    <source>
        <strain evidence="4">JCM 16908</strain>
    </source>
</reference>
<evidence type="ECO:0000256" key="1">
    <source>
        <dbReference type="SAM" id="Coils"/>
    </source>
</evidence>
<name>A0ABP7H9N2_9ACTN</name>
<dbReference type="RefSeq" id="WP_344932864.1">
    <property type="nucleotide sequence ID" value="NZ_BAAAZR010000001.1"/>
</dbReference>
<accession>A0ABP7H9N2</accession>
<feature type="region of interest" description="Disordered" evidence="2">
    <location>
        <begin position="146"/>
        <end position="165"/>
    </location>
</feature>
<protein>
    <submittedName>
        <fullName evidence="3">Uncharacterized protein</fullName>
    </submittedName>
</protein>
<dbReference type="EMBL" id="BAAAZR010000001">
    <property type="protein sequence ID" value="GAA3786900.1"/>
    <property type="molecule type" value="Genomic_DNA"/>
</dbReference>
<feature type="compositionally biased region" description="Basic and acidic residues" evidence="2">
    <location>
        <begin position="337"/>
        <end position="352"/>
    </location>
</feature>
<feature type="coiled-coil region" evidence="1">
    <location>
        <begin position="27"/>
        <end position="68"/>
    </location>
</feature>
<dbReference type="Proteomes" id="UP001500888">
    <property type="component" value="Unassembled WGS sequence"/>
</dbReference>
<gene>
    <name evidence="3" type="ORF">GCM10022226_01360</name>
</gene>
<organism evidence="3 4">
    <name type="scientific">Sphaerisporangium flaviroseum</name>
    <dbReference type="NCBI Taxonomy" id="509199"/>
    <lineage>
        <taxon>Bacteria</taxon>
        <taxon>Bacillati</taxon>
        <taxon>Actinomycetota</taxon>
        <taxon>Actinomycetes</taxon>
        <taxon>Streptosporangiales</taxon>
        <taxon>Streptosporangiaceae</taxon>
        <taxon>Sphaerisporangium</taxon>
    </lineage>
</organism>
<feature type="compositionally biased region" description="Basic and acidic residues" evidence="2">
    <location>
        <begin position="317"/>
        <end position="326"/>
    </location>
</feature>
<proteinExistence type="predicted"/>